<evidence type="ECO:0000313" key="4">
    <source>
        <dbReference type="EMBL" id="TGZ80696.1"/>
    </source>
</evidence>
<proteinExistence type="predicted"/>
<feature type="region of interest" description="Disordered" evidence="1">
    <location>
        <begin position="1"/>
        <end position="21"/>
    </location>
</feature>
<organism evidence="4 5">
    <name type="scientific">Ascodesmis nigricans</name>
    <dbReference type="NCBI Taxonomy" id="341454"/>
    <lineage>
        <taxon>Eukaryota</taxon>
        <taxon>Fungi</taxon>
        <taxon>Dikarya</taxon>
        <taxon>Ascomycota</taxon>
        <taxon>Pezizomycotina</taxon>
        <taxon>Pezizomycetes</taxon>
        <taxon>Pezizales</taxon>
        <taxon>Ascodesmidaceae</taxon>
        <taxon>Ascodesmis</taxon>
    </lineage>
</organism>
<dbReference type="Pfam" id="PF13921">
    <property type="entry name" value="Myb_DNA-bind_6"/>
    <property type="match status" value="1"/>
</dbReference>
<evidence type="ECO:0000313" key="5">
    <source>
        <dbReference type="Proteomes" id="UP000298138"/>
    </source>
</evidence>
<dbReference type="AlphaFoldDB" id="A0A4S2MVZ6"/>
<dbReference type="SUPFAM" id="SSF46689">
    <property type="entry name" value="Homeodomain-like"/>
    <property type="match status" value="1"/>
</dbReference>
<gene>
    <name evidence="4" type="ORF">EX30DRAFT_49142</name>
</gene>
<dbReference type="Proteomes" id="UP000298138">
    <property type="component" value="Unassembled WGS sequence"/>
</dbReference>
<name>A0A4S2MVZ6_9PEZI</name>
<evidence type="ECO:0000259" key="3">
    <source>
        <dbReference type="PROSITE" id="PS51294"/>
    </source>
</evidence>
<reference evidence="4 5" key="1">
    <citation type="submission" date="2019-04" db="EMBL/GenBank/DDBJ databases">
        <title>Comparative genomics and transcriptomics to analyze fruiting body development in filamentous ascomycetes.</title>
        <authorList>
            <consortium name="DOE Joint Genome Institute"/>
            <person name="Lutkenhaus R."/>
            <person name="Traeger S."/>
            <person name="Breuer J."/>
            <person name="Kuo A."/>
            <person name="Lipzen A."/>
            <person name="Pangilinan J."/>
            <person name="Dilworth D."/>
            <person name="Sandor L."/>
            <person name="Poggeler S."/>
            <person name="Barry K."/>
            <person name="Grigoriev I.V."/>
            <person name="Nowrousian M."/>
        </authorList>
    </citation>
    <scope>NUCLEOTIDE SEQUENCE [LARGE SCALE GENOMIC DNA]</scope>
    <source>
        <strain evidence="4 5">CBS 389.68</strain>
    </source>
</reference>
<dbReference type="Gene3D" id="1.10.10.60">
    <property type="entry name" value="Homeodomain-like"/>
    <property type="match status" value="1"/>
</dbReference>
<dbReference type="PROSITE" id="PS50090">
    <property type="entry name" value="MYB_LIKE"/>
    <property type="match status" value="1"/>
</dbReference>
<feature type="region of interest" description="Disordered" evidence="1">
    <location>
        <begin position="39"/>
        <end position="140"/>
    </location>
</feature>
<feature type="domain" description="Myb-like" evidence="2">
    <location>
        <begin position="132"/>
        <end position="182"/>
    </location>
</feature>
<dbReference type="SMART" id="SM00717">
    <property type="entry name" value="SANT"/>
    <property type="match status" value="2"/>
</dbReference>
<dbReference type="STRING" id="341454.A0A4S2MVZ6"/>
<dbReference type="InterPro" id="IPR017930">
    <property type="entry name" value="Myb_dom"/>
</dbReference>
<evidence type="ECO:0000259" key="2">
    <source>
        <dbReference type="PROSITE" id="PS50090"/>
    </source>
</evidence>
<dbReference type="InParanoid" id="A0A4S2MVZ6"/>
<protein>
    <recommendedName>
        <fullName evidence="6">Myb-like domain-containing protein</fullName>
    </recommendedName>
</protein>
<sequence length="295" mass="33476">MENIAHHRTPPITTNGGAHMPVYGQGSRIRTREQLEFGAMGPPEEGEGDVDQQYQHLPRPPHQHHHQTYQSMTDHAPPRKMPRKGRDLSGNMGSVSPGLSPGGQNSGTGLGVMMNSPQQHHQQMSSPALPARPRGSKMKFTPEDDQKLVELKEKQHMSWKQIAEQFPGRSSGTLQVRYCTKLKAKTTVWTDDSVEKLRIALQEYEKERWRWVAGKVGQSFSANACRDKAYEEGLMMTGPQHPSPPPQHQRQHQHQHQQQSALPQDQVLVPLHHTNHHHHETHPLPLPHPHHQHQT</sequence>
<feature type="domain" description="HTH myb-type" evidence="3">
    <location>
        <begin position="132"/>
        <end position="186"/>
    </location>
</feature>
<dbReference type="EMBL" id="ML220123">
    <property type="protein sequence ID" value="TGZ80696.1"/>
    <property type="molecule type" value="Genomic_DNA"/>
</dbReference>
<accession>A0A4S2MVZ6</accession>
<dbReference type="OrthoDB" id="2143914at2759"/>
<evidence type="ECO:0008006" key="6">
    <source>
        <dbReference type="Google" id="ProtNLM"/>
    </source>
</evidence>
<feature type="compositionally biased region" description="Low complexity" evidence="1">
    <location>
        <begin position="113"/>
        <end position="127"/>
    </location>
</feature>
<feature type="compositionally biased region" description="Gly residues" evidence="1">
    <location>
        <begin position="100"/>
        <end position="110"/>
    </location>
</feature>
<evidence type="ECO:0000256" key="1">
    <source>
        <dbReference type="SAM" id="MobiDB-lite"/>
    </source>
</evidence>
<dbReference type="PROSITE" id="PS51294">
    <property type="entry name" value="HTH_MYB"/>
    <property type="match status" value="1"/>
</dbReference>
<feature type="region of interest" description="Disordered" evidence="1">
    <location>
        <begin position="234"/>
        <end position="261"/>
    </location>
</feature>
<dbReference type="CDD" id="cd00167">
    <property type="entry name" value="SANT"/>
    <property type="match status" value="2"/>
</dbReference>
<keyword evidence="5" id="KW-1185">Reference proteome</keyword>
<dbReference type="InterPro" id="IPR009057">
    <property type="entry name" value="Homeodomain-like_sf"/>
</dbReference>
<dbReference type="InterPro" id="IPR001005">
    <property type="entry name" value="SANT/Myb"/>
</dbReference>
<feature type="region of interest" description="Disordered" evidence="1">
    <location>
        <begin position="275"/>
        <end position="295"/>
    </location>
</feature>